<sequence>MSDSNYEKVFKQYQEWFLRDNQEKTAEVLKLKMDSMYLYVPFFGELCKVSRRDGNIRKADDSAVLVEDRLTIMQHLHYYKQTAMESTKRVAFREIKEAAVFEKAYQKSSLKPLVRAFSNHLEELRLAGKKLQGKKESLGDVSFTLQAFPRISLTYVFWDADEEFPASSNILFDNRITDWTHPESVPVLAEIGTRKLIEAAGGDLTPWIEK</sequence>
<dbReference type="AlphaFoldDB" id="A0A2Z4UBF1"/>
<evidence type="ECO:0000313" key="3">
    <source>
        <dbReference type="Proteomes" id="UP000250003"/>
    </source>
</evidence>
<dbReference type="OrthoDB" id="1826932at2"/>
<dbReference type="KEGG" id="blau:DQQ01_09650"/>
<accession>A0A2Z4UBF1</accession>
<dbReference type="Proteomes" id="UP000250003">
    <property type="component" value="Chromosome"/>
</dbReference>
<gene>
    <name evidence="2" type="ORF">DQQ01_09650</name>
</gene>
<dbReference type="InterPro" id="IPR024264">
    <property type="entry name" value="DUF3786"/>
</dbReference>
<name>A0A2Z4UBF1_9FIRM</name>
<feature type="domain" description="DUF3786" evidence="1">
    <location>
        <begin position="23"/>
        <end position="192"/>
    </location>
</feature>
<protein>
    <recommendedName>
        <fullName evidence="1">DUF3786 domain-containing protein</fullName>
    </recommendedName>
</protein>
<evidence type="ECO:0000313" key="2">
    <source>
        <dbReference type="EMBL" id="AWY98370.1"/>
    </source>
</evidence>
<organism evidence="2 3">
    <name type="scientific">Blautia argi</name>
    <dbReference type="NCBI Taxonomy" id="1912897"/>
    <lineage>
        <taxon>Bacteria</taxon>
        <taxon>Bacillati</taxon>
        <taxon>Bacillota</taxon>
        <taxon>Clostridia</taxon>
        <taxon>Lachnospirales</taxon>
        <taxon>Lachnospiraceae</taxon>
        <taxon>Blautia</taxon>
    </lineage>
</organism>
<keyword evidence="3" id="KW-1185">Reference proteome</keyword>
<evidence type="ECO:0000259" key="1">
    <source>
        <dbReference type="Pfam" id="PF12654"/>
    </source>
</evidence>
<dbReference type="Pfam" id="PF12654">
    <property type="entry name" value="DUF3786"/>
    <property type="match status" value="1"/>
</dbReference>
<reference evidence="3" key="1">
    <citation type="submission" date="2018-06" db="EMBL/GenBank/DDBJ databases">
        <title>Description of Blautia argi sp. nov., a new anaerobic isolated from dog feces.</title>
        <authorList>
            <person name="Chang Y.-H."/>
            <person name="Paek J."/>
            <person name="Shin Y."/>
        </authorList>
    </citation>
    <scope>NUCLEOTIDE SEQUENCE [LARGE SCALE GENOMIC DNA]</scope>
    <source>
        <strain evidence="3">KCTC 15426</strain>
    </source>
</reference>
<dbReference type="EMBL" id="CP030280">
    <property type="protein sequence ID" value="AWY98370.1"/>
    <property type="molecule type" value="Genomic_DNA"/>
</dbReference>
<proteinExistence type="predicted"/>
<dbReference type="RefSeq" id="WP_111919859.1">
    <property type="nucleotide sequence ID" value="NZ_CAUWHR010000038.1"/>
</dbReference>